<keyword evidence="3 6" id="KW-0964">Secreted</keyword>
<comment type="subcellular location">
    <subcellularLocation>
        <location evidence="1 6">Secreted</location>
    </subcellularLocation>
</comment>
<keyword evidence="5" id="KW-1015">Disulfide bond</keyword>
<keyword evidence="6" id="KW-0211">Defensin</keyword>
<protein>
    <recommendedName>
        <fullName evidence="6">Beta-defensin</fullName>
    </recommendedName>
</protein>
<dbReference type="EMBL" id="LZPO01044386">
    <property type="protein sequence ID" value="OBS74917.1"/>
    <property type="molecule type" value="Genomic_DNA"/>
</dbReference>
<comment type="caution">
    <text evidence="8">The sequence shown here is derived from an EMBL/GenBank/DDBJ whole genome shotgun (WGS) entry which is preliminary data.</text>
</comment>
<feature type="non-terminal residue" evidence="8">
    <location>
        <position position="125"/>
    </location>
</feature>
<keyword evidence="9" id="KW-1185">Reference proteome</keyword>
<evidence type="ECO:0000256" key="6">
    <source>
        <dbReference type="RuleBase" id="RU231113"/>
    </source>
</evidence>
<proteinExistence type="inferred from homology"/>
<evidence type="ECO:0000313" key="9">
    <source>
        <dbReference type="Proteomes" id="UP000092124"/>
    </source>
</evidence>
<evidence type="ECO:0000256" key="5">
    <source>
        <dbReference type="ARBA" id="ARBA00023157"/>
    </source>
</evidence>
<organism evidence="8 9">
    <name type="scientific">Neotoma lepida</name>
    <name type="common">Desert woodrat</name>
    <dbReference type="NCBI Taxonomy" id="56216"/>
    <lineage>
        <taxon>Eukaryota</taxon>
        <taxon>Metazoa</taxon>
        <taxon>Chordata</taxon>
        <taxon>Craniata</taxon>
        <taxon>Vertebrata</taxon>
        <taxon>Euteleostomi</taxon>
        <taxon>Mammalia</taxon>
        <taxon>Eutheria</taxon>
        <taxon>Euarchontoglires</taxon>
        <taxon>Glires</taxon>
        <taxon>Rodentia</taxon>
        <taxon>Myomorpha</taxon>
        <taxon>Muroidea</taxon>
        <taxon>Cricetidae</taxon>
        <taxon>Neotominae</taxon>
        <taxon>Neotoma</taxon>
    </lineage>
</organism>
<keyword evidence="4" id="KW-0732">Signal</keyword>
<evidence type="ECO:0000256" key="3">
    <source>
        <dbReference type="ARBA" id="ARBA00022525"/>
    </source>
</evidence>
<dbReference type="InterPro" id="IPR025933">
    <property type="entry name" value="Beta_defensin_dom"/>
</dbReference>
<comment type="similarity">
    <text evidence="2 6">Belongs to the beta-defensin family.</text>
</comment>
<dbReference type="GO" id="GO:0005576">
    <property type="term" value="C:extracellular region"/>
    <property type="evidence" value="ECO:0007669"/>
    <property type="project" value="UniProtKB-SubCell"/>
</dbReference>
<sequence length="125" mass="13982">FLVVKKCLKGFGKCRDSCLVGETEVKDCKSKKCCIGPKVIELIKSYLRHEIPHIPDNDLVEMLKNEKKSREGVERKHTLGPLSQIQDANSLLNITSAIVPNASPLKLYASRLTRKPVPALYATEH</sequence>
<dbReference type="OrthoDB" id="9607806at2759"/>
<feature type="non-terminal residue" evidence="8">
    <location>
        <position position="1"/>
    </location>
</feature>
<evidence type="ECO:0000256" key="4">
    <source>
        <dbReference type="ARBA" id="ARBA00022729"/>
    </source>
</evidence>
<gene>
    <name evidence="8" type="ORF">A6R68_14552</name>
</gene>
<feature type="domain" description="Beta-defensin" evidence="7">
    <location>
        <begin position="6"/>
        <end position="34"/>
    </location>
</feature>
<dbReference type="STRING" id="56216.A0A1A6HBC5"/>
<evidence type="ECO:0000256" key="1">
    <source>
        <dbReference type="ARBA" id="ARBA00004613"/>
    </source>
</evidence>
<evidence type="ECO:0000256" key="2">
    <source>
        <dbReference type="ARBA" id="ARBA00007371"/>
    </source>
</evidence>
<dbReference type="Proteomes" id="UP000092124">
    <property type="component" value="Unassembled WGS sequence"/>
</dbReference>
<dbReference type="AlphaFoldDB" id="A0A1A6HBC5"/>
<dbReference type="GO" id="GO:0042742">
    <property type="term" value="P:defense response to bacterium"/>
    <property type="evidence" value="ECO:0007669"/>
    <property type="project" value="UniProtKB-UniRule"/>
</dbReference>
<reference evidence="8 9" key="1">
    <citation type="submission" date="2016-06" db="EMBL/GenBank/DDBJ databases">
        <title>The Draft Genome Sequence and Annotation of the Desert Woodrat Neotoma lepida.</title>
        <authorList>
            <person name="Campbell M."/>
            <person name="Oakeson K.F."/>
            <person name="Yandell M."/>
            <person name="Halpert J.R."/>
            <person name="Dearing D."/>
        </authorList>
    </citation>
    <scope>NUCLEOTIDE SEQUENCE [LARGE SCALE GENOMIC DNA]</scope>
    <source>
        <strain evidence="8">417</strain>
        <tissue evidence="8">Liver</tissue>
    </source>
</reference>
<accession>A0A1A6HBC5</accession>
<name>A0A1A6HBC5_NEOLE</name>
<dbReference type="Pfam" id="PF13841">
    <property type="entry name" value="Defensin_beta_2"/>
    <property type="match status" value="1"/>
</dbReference>
<keyword evidence="6" id="KW-0929">Antimicrobial</keyword>
<evidence type="ECO:0000259" key="7">
    <source>
        <dbReference type="Pfam" id="PF13841"/>
    </source>
</evidence>
<dbReference type="GO" id="GO:0045087">
    <property type="term" value="P:innate immune response"/>
    <property type="evidence" value="ECO:0007669"/>
    <property type="project" value="InterPro"/>
</dbReference>
<keyword evidence="6" id="KW-0044">Antibiotic</keyword>
<comment type="function">
    <text evidence="6">Has antibacterial activity.</text>
</comment>
<evidence type="ECO:0000313" key="8">
    <source>
        <dbReference type="EMBL" id="OBS74917.1"/>
    </source>
</evidence>